<keyword evidence="1" id="KW-0732">Signal</keyword>
<evidence type="ECO:0000256" key="1">
    <source>
        <dbReference type="SAM" id="SignalP"/>
    </source>
</evidence>
<organism evidence="2 3">
    <name type="scientific">Verruconis gallopava</name>
    <dbReference type="NCBI Taxonomy" id="253628"/>
    <lineage>
        <taxon>Eukaryota</taxon>
        <taxon>Fungi</taxon>
        <taxon>Dikarya</taxon>
        <taxon>Ascomycota</taxon>
        <taxon>Pezizomycotina</taxon>
        <taxon>Dothideomycetes</taxon>
        <taxon>Pleosporomycetidae</taxon>
        <taxon>Venturiales</taxon>
        <taxon>Sympoventuriaceae</taxon>
        <taxon>Verruconis</taxon>
    </lineage>
</organism>
<feature type="chain" id="PRO_5002238542" evidence="1">
    <location>
        <begin position="20"/>
        <end position="252"/>
    </location>
</feature>
<dbReference type="GeneID" id="27310093"/>
<accession>A0A0D2AL57</accession>
<feature type="signal peptide" evidence="1">
    <location>
        <begin position="1"/>
        <end position="19"/>
    </location>
</feature>
<dbReference type="EMBL" id="KN847533">
    <property type="protein sequence ID" value="KIW07265.1"/>
    <property type="molecule type" value="Genomic_DNA"/>
</dbReference>
<evidence type="ECO:0000313" key="2">
    <source>
        <dbReference type="EMBL" id="KIW07265.1"/>
    </source>
</evidence>
<dbReference type="Proteomes" id="UP000053259">
    <property type="component" value="Unassembled WGS sequence"/>
</dbReference>
<dbReference type="AlphaFoldDB" id="A0A0D2AL57"/>
<keyword evidence="3" id="KW-1185">Reference proteome</keyword>
<name>A0A0D2AL57_9PEZI</name>
<dbReference type="RefSeq" id="XP_016217134.1">
    <property type="nucleotide sequence ID" value="XM_016355118.1"/>
</dbReference>
<sequence length="252" mass="27606">MKITPIVTAVLAGLVVLLARCTTTTMNATAIPAKEMLNLTSSDLACQDLKRQFYTTGPDDEQIFHAMRSCGPKMQNVETMIKFRRPELKKVSLPVLAFSTTERAELPSLAAISAAVTTMSENVEIMAEYREALVANLSTMDQNARVERLLCNTDLPNNPCEIGLSVLGPLVKITDMDHILQFADEAAKARSKLLEFAHSSTKIFVHAYPNDVSPQAYTLVWSKAYRSLHAELVGLSKMFDLGLVATVSVAAE</sequence>
<dbReference type="HOGENOM" id="CLU_1103492_0_0_1"/>
<dbReference type="InParanoid" id="A0A0D2AL57"/>
<dbReference type="VEuPathDB" id="FungiDB:PV09_02120"/>
<reference evidence="2 3" key="1">
    <citation type="submission" date="2015-01" db="EMBL/GenBank/DDBJ databases">
        <title>The Genome Sequence of Ochroconis gallopava CBS43764.</title>
        <authorList>
            <consortium name="The Broad Institute Genomics Platform"/>
            <person name="Cuomo C."/>
            <person name="de Hoog S."/>
            <person name="Gorbushina A."/>
            <person name="Stielow B."/>
            <person name="Teixiera M."/>
            <person name="Abouelleil A."/>
            <person name="Chapman S.B."/>
            <person name="Priest M."/>
            <person name="Young S.K."/>
            <person name="Wortman J."/>
            <person name="Nusbaum C."/>
            <person name="Birren B."/>
        </authorList>
    </citation>
    <scope>NUCLEOTIDE SEQUENCE [LARGE SCALE GENOMIC DNA]</scope>
    <source>
        <strain evidence="2 3">CBS 43764</strain>
    </source>
</reference>
<gene>
    <name evidence="2" type="ORF">PV09_02120</name>
</gene>
<protein>
    <submittedName>
        <fullName evidence="2">Uncharacterized protein</fullName>
    </submittedName>
</protein>
<proteinExistence type="predicted"/>
<evidence type="ECO:0000313" key="3">
    <source>
        <dbReference type="Proteomes" id="UP000053259"/>
    </source>
</evidence>